<evidence type="ECO:0000256" key="16">
    <source>
        <dbReference type="ARBA" id="ARBA00080849"/>
    </source>
</evidence>
<proteinExistence type="inferred from homology"/>
<dbReference type="InterPro" id="IPR020103">
    <property type="entry name" value="PsdUridine_synth_cat_dom_sf"/>
</dbReference>
<dbReference type="HAMAP" id="MF_00171">
    <property type="entry name" value="TruA"/>
    <property type="match status" value="1"/>
</dbReference>
<keyword evidence="7" id="KW-0539">Nucleus</keyword>
<dbReference type="Gene3D" id="3.30.70.660">
    <property type="entry name" value="Pseudouridine synthase I, catalytic domain, C-terminal subdomain"/>
    <property type="match status" value="1"/>
</dbReference>
<evidence type="ECO:0000256" key="12">
    <source>
        <dbReference type="ARBA" id="ARBA00066509"/>
    </source>
</evidence>
<dbReference type="Pfam" id="PF01416">
    <property type="entry name" value="PseudoU_synth_1"/>
    <property type="match status" value="1"/>
</dbReference>
<comment type="subunit">
    <text evidence="11">Monomer. Forms a complex with RARG and the SRA1 RNA in the nucleus.</text>
</comment>
<reference evidence="21" key="1">
    <citation type="submission" date="2015-11" db="EMBL/GenBank/DDBJ databases">
        <title>De novo transcriptome assembly of four potential Pierce s Disease insect vectors from Arizona vineyards.</title>
        <authorList>
            <person name="Tassone E.E."/>
        </authorList>
    </citation>
    <scope>NUCLEOTIDE SEQUENCE</scope>
</reference>
<feature type="non-terminal residue" evidence="21">
    <location>
        <position position="1"/>
    </location>
</feature>
<evidence type="ECO:0000256" key="5">
    <source>
        <dbReference type="ARBA" id="ARBA00022694"/>
    </source>
</evidence>
<dbReference type="InterPro" id="IPR020094">
    <property type="entry name" value="TruA/RsuA/RluB/E/F_N"/>
</dbReference>
<keyword evidence="6" id="KW-0413">Isomerase</keyword>
<evidence type="ECO:0000256" key="10">
    <source>
        <dbReference type="ARBA" id="ARBA00053709"/>
    </source>
</evidence>
<evidence type="ECO:0000313" key="21">
    <source>
        <dbReference type="EMBL" id="JAT06341.1"/>
    </source>
</evidence>
<evidence type="ECO:0000256" key="4">
    <source>
        <dbReference type="ARBA" id="ARBA00022664"/>
    </source>
</evidence>
<dbReference type="GO" id="GO:1990481">
    <property type="term" value="P:mRNA pseudouridine synthesis"/>
    <property type="evidence" value="ECO:0007669"/>
    <property type="project" value="TreeGrafter"/>
</dbReference>
<comment type="function">
    <text evidence="10">Pseudouridylate synthase that catalyzes pseudouridylation of tRNAs and mRNAs. Acts on positions 27/28 in the anticodon stem and also positions 34 and 36 in the anticodon of an intron containing tRNA. Also catalyzes pseudouridylation of mRNAs: mediates pseudouridylation of mRNAs with the consensus sequence 5'-UGUAG-3'. Acts as a regulator of pre-mRNA splicing by mediating pseudouridylation of pre-mRNAs at locations associated with alternatively spliced regions. Pseudouridylation of pre-mRNAs near splice sites directly regulates mRNA splicing and mRNA 3'-end processing. Involved in regulation of nuclear receptor activity through pseudouridylation of SRA1 mRNA.</text>
</comment>
<protein>
    <recommendedName>
        <fullName evidence="13">Pseudouridylate synthase 1 homolog</fullName>
        <ecNumber evidence="12">5.4.99.12</ecNumber>
    </recommendedName>
    <alternativeName>
        <fullName evidence="14">tRNA pseudouridine synthase 1</fullName>
    </alternativeName>
    <alternativeName>
        <fullName evidence="17">tRNA pseudouridine(38-40) synthase</fullName>
    </alternativeName>
    <alternativeName>
        <fullName evidence="15">tRNA pseudouridylate synthase I</fullName>
    </alternativeName>
    <alternativeName>
        <fullName evidence="16">tRNA-uridine isomerase I</fullName>
    </alternativeName>
</protein>
<evidence type="ECO:0000256" key="8">
    <source>
        <dbReference type="ARBA" id="ARBA00036943"/>
    </source>
</evidence>
<dbReference type="GO" id="GO:0031119">
    <property type="term" value="P:tRNA pseudouridine synthesis"/>
    <property type="evidence" value="ECO:0007669"/>
    <property type="project" value="InterPro"/>
</dbReference>
<evidence type="ECO:0000256" key="15">
    <source>
        <dbReference type="ARBA" id="ARBA00079087"/>
    </source>
</evidence>
<dbReference type="Gene3D" id="3.30.70.580">
    <property type="entry name" value="Pseudouridine synthase I, catalytic domain, N-terminal subdomain"/>
    <property type="match status" value="1"/>
</dbReference>
<dbReference type="PANTHER" id="PTHR11142:SF4">
    <property type="entry name" value="PSEUDOURIDYLATE SYNTHASE 1 HOMOLOG"/>
    <property type="match status" value="1"/>
</dbReference>
<evidence type="ECO:0000256" key="1">
    <source>
        <dbReference type="ARBA" id="ARBA00001166"/>
    </source>
</evidence>
<dbReference type="GO" id="GO:0160147">
    <property type="term" value="F:tRNA pseudouridine(38-40) synthase activity"/>
    <property type="evidence" value="ECO:0007669"/>
    <property type="project" value="UniProtKB-EC"/>
</dbReference>
<dbReference type="EMBL" id="GECU01001366">
    <property type="protein sequence ID" value="JAT06341.1"/>
    <property type="molecule type" value="Transcribed_RNA"/>
</dbReference>
<sequence>FVIYHATGDFYCHYGPFPKAVLKECTTKTNRRHWWRRTRSPNIEVLSEETAARRALLRKQRVKRTKFAMLLAYVGQRYFGFQRNPGVKTIEEDLLLALFKIGYINEEILNNPRLIRLERASRTDKGVSALGQVVSLKLPVNASLDDINAHLSPEIQAVALVKVTQGFSSRTYANARSYSYTMPTYAFAHHTTDSSSPFLLSKELRERINAILRLFVGFHSFHNFTAGKTPLESSAFRTIIDFICGESFTLDDTEFVTLRIKGKSFMLHQIRKMIGLVIAIMRGLATPETLKKSLEHTVLNLPLAPSIGLMLEKVHYMHYNRKYGKDGIHATLHWSKWRKEVDLFKKKLIMPVLIKAEREKSMLTWLDQLNSHNFTTQ</sequence>
<accession>A0A1B6K4G3</accession>
<dbReference type="SUPFAM" id="SSF55120">
    <property type="entry name" value="Pseudouridine synthase"/>
    <property type="match status" value="1"/>
</dbReference>
<evidence type="ECO:0000256" key="19">
    <source>
        <dbReference type="PIRSR" id="PIRSR641708-2"/>
    </source>
</evidence>
<evidence type="ECO:0000256" key="3">
    <source>
        <dbReference type="ARBA" id="ARBA00009375"/>
    </source>
</evidence>
<dbReference type="NCBIfam" id="TIGR00071">
    <property type="entry name" value="hisT_truA"/>
    <property type="match status" value="1"/>
</dbReference>
<dbReference type="InterPro" id="IPR020095">
    <property type="entry name" value="PsdUridine_synth_TruA_C"/>
</dbReference>
<feature type="active site" description="Nucleophile" evidence="18">
    <location>
        <position position="124"/>
    </location>
</feature>
<evidence type="ECO:0000256" key="14">
    <source>
        <dbReference type="ARBA" id="ARBA00075153"/>
    </source>
</evidence>
<evidence type="ECO:0000256" key="11">
    <source>
        <dbReference type="ARBA" id="ARBA00064589"/>
    </source>
</evidence>
<dbReference type="GO" id="GO:0003723">
    <property type="term" value="F:RNA binding"/>
    <property type="evidence" value="ECO:0007669"/>
    <property type="project" value="InterPro"/>
</dbReference>
<dbReference type="PANTHER" id="PTHR11142">
    <property type="entry name" value="PSEUDOURIDYLATE SYNTHASE"/>
    <property type="match status" value="1"/>
</dbReference>
<comment type="subcellular location">
    <subcellularLocation>
        <location evidence="2">Nucleus</location>
    </subcellularLocation>
</comment>
<dbReference type="InterPro" id="IPR020097">
    <property type="entry name" value="PsdUridine_synth_TruA_a/b_dom"/>
</dbReference>
<dbReference type="CDD" id="cd02568">
    <property type="entry name" value="PseudoU_synth_PUS1_PUS2"/>
    <property type="match status" value="1"/>
</dbReference>
<name>A0A1B6K4G3_9HEMI</name>
<gene>
    <name evidence="21" type="ORF">g.4987</name>
</gene>
<dbReference type="InterPro" id="IPR001406">
    <property type="entry name" value="PsdUridine_synth_TruA"/>
</dbReference>
<dbReference type="GO" id="GO:0005634">
    <property type="term" value="C:nucleus"/>
    <property type="evidence" value="ECO:0007669"/>
    <property type="project" value="UniProtKB-SubCell"/>
</dbReference>
<organism evidence="21">
    <name type="scientific">Homalodisca liturata</name>
    <dbReference type="NCBI Taxonomy" id="320908"/>
    <lineage>
        <taxon>Eukaryota</taxon>
        <taxon>Metazoa</taxon>
        <taxon>Ecdysozoa</taxon>
        <taxon>Arthropoda</taxon>
        <taxon>Hexapoda</taxon>
        <taxon>Insecta</taxon>
        <taxon>Pterygota</taxon>
        <taxon>Neoptera</taxon>
        <taxon>Paraneoptera</taxon>
        <taxon>Hemiptera</taxon>
        <taxon>Auchenorrhyncha</taxon>
        <taxon>Membracoidea</taxon>
        <taxon>Cicadellidae</taxon>
        <taxon>Cicadellinae</taxon>
        <taxon>Proconiini</taxon>
        <taxon>Homalodisca</taxon>
    </lineage>
</organism>
<dbReference type="GO" id="GO:0006397">
    <property type="term" value="P:mRNA processing"/>
    <property type="evidence" value="ECO:0007669"/>
    <property type="project" value="UniProtKB-KW"/>
</dbReference>
<evidence type="ECO:0000256" key="13">
    <source>
        <dbReference type="ARBA" id="ARBA00068582"/>
    </source>
</evidence>
<dbReference type="FunFam" id="3.30.70.660:FF:000002">
    <property type="entry name" value="tRNA pseudouridine synthase"/>
    <property type="match status" value="1"/>
</dbReference>
<keyword evidence="5" id="KW-0819">tRNA processing</keyword>
<keyword evidence="4" id="KW-0507">mRNA processing</keyword>
<dbReference type="FunFam" id="3.30.70.580:FF:000002">
    <property type="entry name" value="tRNA pseudouridine synthase"/>
    <property type="match status" value="1"/>
</dbReference>
<evidence type="ECO:0000256" key="6">
    <source>
        <dbReference type="ARBA" id="ARBA00023235"/>
    </source>
</evidence>
<dbReference type="InterPro" id="IPR041708">
    <property type="entry name" value="PUS1/PUS2-like"/>
</dbReference>
<evidence type="ECO:0000256" key="9">
    <source>
        <dbReference type="ARBA" id="ARBA00052184"/>
    </source>
</evidence>
<evidence type="ECO:0000256" key="2">
    <source>
        <dbReference type="ARBA" id="ARBA00004123"/>
    </source>
</evidence>
<feature type="domain" description="Pseudouridine synthase I TruA alpha/beta" evidence="20">
    <location>
        <begin position="213"/>
        <end position="316"/>
    </location>
</feature>
<evidence type="ECO:0000256" key="17">
    <source>
        <dbReference type="ARBA" id="ARBA00081344"/>
    </source>
</evidence>
<dbReference type="AlphaFoldDB" id="A0A1B6K4G3"/>
<feature type="binding site" evidence="19">
    <location>
        <position position="178"/>
    </location>
    <ligand>
        <name>substrate</name>
    </ligand>
</feature>
<evidence type="ECO:0000259" key="20">
    <source>
        <dbReference type="Pfam" id="PF01416"/>
    </source>
</evidence>
<evidence type="ECO:0000256" key="7">
    <source>
        <dbReference type="ARBA" id="ARBA00023242"/>
    </source>
</evidence>
<comment type="catalytic activity">
    <reaction evidence="1">
        <text>a uridine in mRNA = a pseudouridine in mRNA</text>
        <dbReference type="Rhea" id="RHEA:56644"/>
        <dbReference type="Rhea" id="RHEA-COMP:14658"/>
        <dbReference type="Rhea" id="RHEA-COMP:14659"/>
        <dbReference type="ChEBI" id="CHEBI:65314"/>
        <dbReference type="ChEBI" id="CHEBI:65315"/>
    </reaction>
</comment>
<evidence type="ECO:0000256" key="18">
    <source>
        <dbReference type="PIRSR" id="PIRSR641708-1"/>
    </source>
</evidence>
<comment type="catalytic activity">
    <reaction evidence="9">
        <text>uridine(38/39/40) in tRNA = pseudouridine(38/39/40) in tRNA</text>
        <dbReference type="Rhea" id="RHEA:22376"/>
        <dbReference type="Rhea" id="RHEA-COMP:10085"/>
        <dbReference type="Rhea" id="RHEA-COMP:10087"/>
        <dbReference type="ChEBI" id="CHEBI:65314"/>
        <dbReference type="ChEBI" id="CHEBI:65315"/>
        <dbReference type="EC" id="5.4.99.12"/>
    </reaction>
</comment>
<dbReference type="EC" id="5.4.99.12" evidence="12"/>
<comment type="similarity">
    <text evidence="3">Belongs to the tRNA pseudouridine synthase TruA family.</text>
</comment>
<comment type="catalytic activity">
    <reaction evidence="8">
        <text>a uridine in tRNA = a pseudouridine in tRNA</text>
        <dbReference type="Rhea" id="RHEA:54572"/>
        <dbReference type="Rhea" id="RHEA-COMP:13339"/>
        <dbReference type="Rhea" id="RHEA-COMP:13934"/>
        <dbReference type="ChEBI" id="CHEBI:65314"/>
        <dbReference type="ChEBI" id="CHEBI:65315"/>
    </reaction>
</comment>